<reference evidence="1" key="1">
    <citation type="submission" date="2019-12" db="EMBL/GenBank/DDBJ databases">
        <title>Genome sequencing and annotation of Brassica cretica.</title>
        <authorList>
            <person name="Studholme D.J."/>
            <person name="Sarris P."/>
        </authorList>
    </citation>
    <scope>NUCLEOTIDE SEQUENCE</scope>
    <source>
        <strain evidence="1">PFS-109/04</strain>
        <tissue evidence="1">Leaf</tissue>
    </source>
</reference>
<evidence type="ECO:0000313" key="1">
    <source>
        <dbReference type="EMBL" id="KAF3560214.1"/>
    </source>
</evidence>
<protein>
    <submittedName>
        <fullName evidence="1">Uncharacterized protein</fullName>
    </submittedName>
</protein>
<dbReference type="Proteomes" id="UP000712600">
    <property type="component" value="Unassembled WGS sequence"/>
</dbReference>
<sequence length="89" mass="9859">MSNCCIIVAKPFISSCGAVVDEGFMIPGVLSLTILRVVNQFVWFRIRKEVGIVPHVRVRVVFLVLPSLSSDIAHLLLIVHSVLCVRCDI</sequence>
<dbReference type="AlphaFoldDB" id="A0A8S9R9A4"/>
<comment type="caution">
    <text evidence="1">The sequence shown here is derived from an EMBL/GenBank/DDBJ whole genome shotgun (WGS) entry which is preliminary data.</text>
</comment>
<proteinExistence type="predicted"/>
<accession>A0A8S9R9A4</accession>
<gene>
    <name evidence="1" type="ORF">F2Q69_00012559</name>
</gene>
<evidence type="ECO:0000313" key="2">
    <source>
        <dbReference type="Proteomes" id="UP000712600"/>
    </source>
</evidence>
<organism evidence="1 2">
    <name type="scientific">Brassica cretica</name>
    <name type="common">Mustard</name>
    <dbReference type="NCBI Taxonomy" id="69181"/>
    <lineage>
        <taxon>Eukaryota</taxon>
        <taxon>Viridiplantae</taxon>
        <taxon>Streptophyta</taxon>
        <taxon>Embryophyta</taxon>
        <taxon>Tracheophyta</taxon>
        <taxon>Spermatophyta</taxon>
        <taxon>Magnoliopsida</taxon>
        <taxon>eudicotyledons</taxon>
        <taxon>Gunneridae</taxon>
        <taxon>Pentapetalae</taxon>
        <taxon>rosids</taxon>
        <taxon>malvids</taxon>
        <taxon>Brassicales</taxon>
        <taxon>Brassicaceae</taxon>
        <taxon>Brassiceae</taxon>
        <taxon>Brassica</taxon>
    </lineage>
</organism>
<dbReference type="EMBL" id="QGKX02000996">
    <property type="protein sequence ID" value="KAF3560214.1"/>
    <property type="molecule type" value="Genomic_DNA"/>
</dbReference>
<name>A0A8S9R9A4_BRACR</name>